<dbReference type="InterPro" id="IPR043502">
    <property type="entry name" value="DNA/RNA_pol_sf"/>
</dbReference>
<feature type="compositionally biased region" description="Polar residues" evidence="2">
    <location>
        <begin position="1"/>
        <end position="10"/>
    </location>
</feature>
<evidence type="ECO:0000313" key="3">
    <source>
        <dbReference type="EMBL" id="KKO08767.1"/>
    </source>
</evidence>
<keyword evidence="1" id="KW-0227">DNA damage</keyword>
<comment type="caution">
    <text evidence="3">The sequence shown here is derived from an EMBL/GenBank/DDBJ whole genome shotgun (WGS) entry which is preliminary data.</text>
</comment>
<evidence type="ECO:0000256" key="2">
    <source>
        <dbReference type="SAM" id="MobiDB-lite"/>
    </source>
</evidence>
<organism evidence="3">
    <name type="scientific">marine sediment metagenome</name>
    <dbReference type="NCBI Taxonomy" id="412755"/>
    <lineage>
        <taxon>unclassified sequences</taxon>
        <taxon>metagenomes</taxon>
        <taxon>ecological metagenomes</taxon>
    </lineage>
</organism>
<proteinExistence type="predicted"/>
<gene>
    <name evidence="3" type="ORF">LCGC14_0038860</name>
</gene>
<evidence type="ECO:0000256" key="1">
    <source>
        <dbReference type="ARBA" id="ARBA00022763"/>
    </source>
</evidence>
<dbReference type="EMBL" id="LAZR01000008">
    <property type="protein sequence ID" value="KKO08767.1"/>
    <property type="molecule type" value="Genomic_DNA"/>
</dbReference>
<evidence type="ECO:0008006" key="4">
    <source>
        <dbReference type="Google" id="ProtNLM"/>
    </source>
</evidence>
<dbReference type="GO" id="GO:0006281">
    <property type="term" value="P:DNA repair"/>
    <property type="evidence" value="ECO:0007669"/>
    <property type="project" value="TreeGrafter"/>
</dbReference>
<sequence length="488" mass="55616">MLSRRQNQPFARTPRGSARAANRHSPQPQVPRSRAVRSKRSGLWYAIYFPELPDIAHSETSATSLAAQHCQNISDYISLDGDDALVLEVSRSLRYFGGLARIRQSIESGIASHLGHTQYFQAVTPSASASLLIARAGQEAAIGTPEDLRSRLGSIPTHTLAIDLRVRRKLAQCGLFNLRDIWRLPLTELRIRFGRHFSDYIENCLGLRPESRPRWQAKAEYHESFDADHGLHSVQQIISACEKLLHQLEAFLKKNHLCTDRLEFLFDYGHRGQATDSKSDQHDSITVNVRKAGRTARLFLLLLETQLAEKTFAGEVYSITLQVRHLAHFQPEGGYQQKQRTAADRHGSHLLDTLAAKLGSRGVQRFLLQQDYCPEFATRMVPYLTSVAEDDVGSSDSAYTTSHNPCWLLQPPRPLVIRHQQLHYLSPLTLLRGPRRIETRWWQDQGIRRDYYVAANAQGLLLWIYQDLARNSSTQPRQHDWYLHGFFG</sequence>
<name>A0A0F9Y9V2_9ZZZZ</name>
<dbReference type="SUPFAM" id="SSF56672">
    <property type="entry name" value="DNA/RNA polymerases"/>
    <property type="match status" value="1"/>
</dbReference>
<dbReference type="AlphaFoldDB" id="A0A0F9Y9V2"/>
<dbReference type="InterPro" id="IPR050356">
    <property type="entry name" value="SulA_CellDiv_inhibitor"/>
</dbReference>
<dbReference type="PANTHER" id="PTHR35369">
    <property type="entry name" value="BLR3025 PROTEIN-RELATED"/>
    <property type="match status" value="1"/>
</dbReference>
<accession>A0A0F9Y9V2</accession>
<reference evidence="3" key="1">
    <citation type="journal article" date="2015" name="Nature">
        <title>Complex archaea that bridge the gap between prokaryotes and eukaryotes.</title>
        <authorList>
            <person name="Spang A."/>
            <person name="Saw J.H."/>
            <person name="Jorgensen S.L."/>
            <person name="Zaremba-Niedzwiedzka K."/>
            <person name="Martijn J."/>
            <person name="Lind A.E."/>
            <person name="van Eijk R."/>
            <person name="Schleper C."/>
            <person name="Guy L."/>
            <person name="Ettema T.J."/>
        </authorList>
    </citation>
    <scope>NUCLEOTIDE SEQUENCE</scope>
</reference>
<protein>
    <recommendedName>
        <fullName evidence="4">UmuC domain-containing protein</fullName>
    </recommendedName>
</protein>
<feature type="region of interest" description="Disordered" evidence="2">
    <location>
        <begin position="1"/>
        <end position="36"/>
    </location>
</feature>
<dbReference type="PANTHER" id="PTHR35369:SF2">
    <property type="entry name" value="BLR3025 PROTEIN"/>
    <property type="match status" value="1"/>
</dbReference>